<dbReference type="Proteomes" id="UP000664417">
    <property type="component" value="Unassembled WGS sequence"/>
</dbReference>
<accession>A0A8J7Q8T3</accession>
<comment type="caution">
    <text evidence="1">The sequence shown here is derived from an EMBL/GenBank/DDBJ whole genome shotgun (WGS) entry which is preliminary data.</text>
</comment>
<evidence type="ECO:0000313" key="1">
    <source>
        <dbReference type="EMBL" id="MBO1319539.1"/>
    </source>
</evidence>
<gene>
    <name evidence="1" type="ORF">J3U88_13775</name>
</gene>
<reference evidence="1" key="1">
    <citation type="submission" date="2021-03" db="EMBL/GenBank/DDBJ databases">
        <authorList>
            <person name="Wang G."/>
        </authorList>
    </citation>
    <scope>NUCLEOTIDE SEQUENCE</scope>
    <source>
        <strain evidence="1">KCTC 12899</strain>
    </source>
</reference>
<evidence type="ECO:0008006" key="3">
    <source>
        <dbReference type="Google" id="ProtNLM"/>
    </source>
</evidence>
<name>A0A8J7Q8T3_9BACT</name>
<sequence>MTHHTNYVLKNILVTAILQAKLLSSAQEIDTLITATLEQFQRASTAQDQLLTEQEVASRWQFLDERKLRNMRYLNKGPTYYKFGKGRNGRIYYKPSDIEAWITEHEHLEPFLQQTIADSIHQTLSKVRQ</sequence>
<evidence type="ECO:0000313" key="2">
    <source>
        <dbReference type="Proteomes" id="UP000664417"/>
    </source>
</evidence>
<dbReference type="RefSeq" id="WP_207859446.1">
    <property type="nucleotide sequence ID" value="NZ_JAFREP010000013.1"/>
</dbReference>
<protein>
    <recommendedName>
        <fullName evidence="3">Helix-turn-helix domain-containing protein</fullName>
    </recommendedName>
</protein>
<proteinExistence type="predicted"/>
<keyword evidence="2" id="KW-1185">Reference proteome</keyword>
<dbReference type="EMBL" id="JAFREP010000013">
    <property type="protein sequence ID" value="MBO1319539.1"/>
    <property type="molecule type" value="Genomic_DNA"/>
</dbReference>
<dbReference type="AlphaFoldDB" id="A0A8J7Q8T3"/>
<organism evidence="1 2">
    <name type="scientific">Acanthopleuribacter pedis</name>
    <dbReference type="NCBI Taxonomy" id="442870"/>
    <lineage>
        <taxon>Bacteria</taxon>
        <taxon>Pseudomonadati</taxon>
        <taxon>Acidobacteriota</taxon>
        <taxon>Holophagae</taxon>
        <taxon>Acanthopleuribacterales</taxon>
        <taxon>Acanthopleuribacteraceae</taxon>
        <taxon>Acanthopleuribacter</taxon>
    </lineage>
</organism>